<organism evidence="1 2">
    <name type="scientific">Edaphochlamys debaryana</name>
    <dbReference type="NCBI Taxonomy" id="47281"/>
    <lineage>
        <taxon>Eukaryota</taxon>
        <taxon>Viridiplantae</taxon>
        <taxon>Chlorophyta</taxon>
        <taxon>core chlorophytes</taxon>
        <taxon>Chlorophyceae</taxon>
        <taxon>CS clade</taxon>
        <taxon>Chlamydomonadales</taxon>
        <taxon>Chlamydomonadales incertae sedis</taxon>
        <taxon>Edaphochlamys</taxon>
    </lineage>
</organism>
<evidence type="ECO:0000313" key="1">
    <source>
        <dbReference type="EMBL" id="KAG2501827.1"/>
    </source>
</evidence>
<comment type="caution">
    <text evidence="1">The sequence shown here is derived from an EMBL/GenBank/DDBJ whole genome shotgun (WGS) entry which is preliminary data.</text>
</comment>
<protein>
    <submittedName>
        <fullName evidence="1">Uncharacterized protein</fullName>
    </submittedName>
</protein>
<evidence type="ECO:0000313" key="2">
    <source>
        <dbReference type="Proteomes" id="UP000612055"/>
    </source>
</evidence>
<accession>A0A835YF93</accession>
<name>A0A835YF93_9CHLO</name>
<dbReference type="OrthoDB" id="544002at2759"/>
<dbReference type="EMBL" id="JAEHOE010000001">
    <property type="protein sequence ID" value="KAG2501827.1"/>
    <property type="molecule type" value="Genomic_DNA"/>
</dbReference>
<dbReference type="Proteomes" id="UP000612055">
    <property type="component" value="Unassembled WGS sequence"/>
</dbReference>
<dbReference type="AlphaFoldDB" id="A0A835YF93"/>
<sequence>MWVMRKAPGRKPAIKRPARHQWLYCNPNYDPAAPLPEVLRSPFAPPSASQIKDWATYQWHLRLQPANRQDVQRYRRNFVRFMELREVDWREAFERGVADEKWATKRAAKAEAEAKRQESWRGYKEALFERARLGEAEPRRPAVESAEERAS</sequence>
<gene>
    <name evidence="1" type="ORF">HYH03_000326</name>
</gene>
<keyword evidence="2" id="KW-1185">Reference proteome</keyword>
<reference evidence="1" key="1">
    <citation type="journal article" date="2020" name="bioRxiv">
        <title>Comparative genomics of Chlamydomonas.</title>
        <authorList>
            <person name="Craig R.J."/>
            <person name="Hasan A.R."/>
            <person name="Ness R.W."/>
            <person name="Keightley P.D."/>
        </authorList>
    </citation>
    <scope>NUCLEOTIDE SEQUENCE</scope>
    <source>
        <strain evidence="1">CCAP 11/70</strain>
    </source>
</reference>
<proteinExistence type="predicted"/>